<dbReference type="Proteomes" id="UP001348265">
    <property type="component" value="Unassembled WGS sequence"/>
</dbReference>
<evidence type="ECO:0000313" key="7">
    <source>
        <dbReference type="Proteomes" id="UP001348265"/>
    </source>
</evidence>
<evidence type="ECO:0000256" key="1">
    <source>
        <dbReference type="ARBA" id="ARBA00005964"/>
    </source>
</evidence>
<proteinExistence type="inferred from homology"/>
<reference evidence="6 7" key="1">
    <citation type="submission" date="2023-08" db="EMBL/GenBank/DDBJ databases">
        <authorList>
            <person name="Sharma P."/>
            <person name="Verma V."/>
            <person name="Mohan M.K."/>
            <person name="Dubey A.K."/>
        </authorList>
    </citation>
    <scope>NUCLEOTIDE SEQUENCE [LARGE SCALE GENOMIC DNA]</scope>
    <source>
        <strain evidence="6 7">ADP4</strain>
    </source>
</reference>
<feature type="domain" description="Carboxylesterase type B" evidence="5">
    <location>
        <begin position="4"/>
        <end position="453"/>
    </location>
</feature>
<accession>A0ABU7X2J8</accession>
<dbReference type="RefSeq" id="WP_331788992.1">
    <property type="nucleotide sequence ID" value="NZ_JAVFKM010000020.1"/>
</dbReference>
<dbReference type="Pfam" id="PF00135">
    <property type="entry name" value="COesterase"/>
    <property type="match status" value="1"/>
</dbReference>
<protein>
    <recommendedName>
        <fullName evidence="3">Carboxylic ester hydrolase</fullName>
        <ecNumber evidence="3">3.1.1.-</ecNumber>
    </recommendedName>
</protein>
<dbReference type="EMBL" id="JAVFKM010000020">
    <property type="protein sequence ID" value="MEF3117619.1"/>
    <property type="molecule type" value="Genomic_DNA"/>
</dbReference>
<keyword evidence="2 3" id="KW-0378">Hydrolase</keyword>
<dbReference type="EC" id="3.1.1.-" evidence="3"/>
<feature type="region of interest" description="Disordered" evidence="4">
    <location>
        <begin position="1"/>
        <end position="26"/>
    </location>
</feature>
<gene>
    <name evidence="6" type="ORF">RB636_31050</name>
</gene>
<dbReference type="InterPro" id="IPR029058">
    <property type="entry name" value="AB_hydrolase_fold"/>
</dbReference>
<dbReference type="InterPro" id="IPR019826">
    <property type="entry name" value="Carboxylesterase_B_AS"/>
</dbReference>
<evidence type="ECO:0000259" key="5">
    <source>
        <dbReference type="Pfam" id="PF00135"/>
    </source>
</evidence>
<comment type="caution">
    <text evidence="6">The sequence shown here is derived from an EMBL/GenBank/DDBJ whole genome shotgun (WGS) entry which is preliminary data.</text>
</comment>
<dbReference type="PANTHER" id="PTHR11559">
    <property type="entry name" value="CARBOXYLESTERASE"/>
    <property type="match status" value="1"/>
</dbReference>
<keyword evidence="7" id="KW-1185">Reference proteome</keyword>
<evidence type="ECO:0000256" key="2">
    <source>
        <dbReference type="ARBA" id="ARBA00022801"/>
    </source>
</evidence>
<sequence>MSEQPRVRTPEGVLEGRRRGGHAAFRGIPYARPPVGRLRFAAPAPPRPWEGTRQAARFGPLGPQSTPVHAPSAQGADWLTLNVCTPDPSAAGLPVLVWFPGGGYMTANSSDPMYDPTALAEAGLVVVSANYRVGAEGFALLDGAPPNRGFLDQIAALHWIQRTIARFGGDPDLVTVAGQSAGAGSIAALLTVESARPLFRRAITHSVPGFHCTPALARQVAAALADRLGTAPTAAALGDVAPQRLADEVTALGADLPRHQQSWGRLAHVGIAVCPVVDGEVLRETPWTALSSGRASGIELLAGHTRDEFRLFSVMTGRRGTFTAEEARTALDLLAPAPDGPDAYRAAHPRATPEELLDTVFSDATFRMPSLLLAEANAAAGGSSYLFELALASPALGGDLGACHSLDVPLAFGTMDSPTGKQLLGDQPAPEAIAVSEELRQAWVRFAATGDPGWPAYHPDQQLTRILAAASHTVPYPEHTSHRIWAGHPPAPFDLTESRPAPTRLPACY</sequence>
<name>A0ABU7X2J8_9ACTN</name>
<evidence type="ECO:0000256" key="3">
    <source>
        <dbReference type="RuleBase" id="RU361235"/>
    </source>
</evidence>
<dbReference type="InterPro" id="IPR050309">
    <property type="entry name" value="Type-B_Carboxylest/Lipase"/>
</dbReference>
<dbReference type="Gene3D" id="3.40.50.1820">
    <property type="entry name" value="alpha/beta hydrolase"/>
    <property type="match status" value="1"/>
</dbReference>
<organism evidence="6 7">
    <name type="scientific">Streptomyces chrestomyceticus</name>
    <dbReference type="NCBI Taxonomy" id="68185"/>
    <lineage>
        <taxon>Bacteria</taxon>
        <taxon>Bacillati</taxon>
        <taxon>Actinomycetota</taxon>
        <taxon>Actinomycetes</taxon>
        <taxon>Kitasatosporales</taxon>
        <taxon>Streptomycetaceae</taxon>
        <taxon>Streptomyces</taxon>
    </lineage>
</organism>
<evidence type="ECO:0000313" key="6">
    <source>
        <dbReference type="EMBL" id="MEF3117619.1"/>
    </source>
</evidence>
<dbReference type="PROSITE" id="PS00122">
    <property type="entry name" value="CARBOXYLESTERASE_B_1"/>
    <property type="match status" value="1"/>
</dbReference>
<evidence type="ECO:0000256" key="4">
    <source>
        <dbReference type="SAM" id="MobiDB-lite"/>
    </source>
</evidence>
<dbReference type="InterPro" id="IPR002018">
    <property type="entry name" value="CarbesteraseB"/>
</dbReference>
<feature type="compositionally biased region" description="Basic and acidic residues" evidence="4">
    <location>
        <begin position="1"/>
        <end position="18"/>
    </location>
</feature>
<comment type="similarity">
    <text evidence="1 3">Belongs to the type-B carboxylesterase/lipase family.</text>
</comment>
<dbReference type="SUPFAM" id="SSF53474">
    <property type="entry name" value="alpha/beta-Hydrolases"/>
    <property type="match status" value="1"/>
</dbReference>